<dbReference type="InParanoid" id="D7G7M6"/>
<proteinExistence type="predicted"/>
<evidence type="ECO:0000313" key="1">
    <source>
        <dbReference type="EMBL" id="CBJ27765.1"/>
    </source>
</evidence>
<dbReference type="EMBL" id="FN649075">
    <property type="protein sequence ID" value="CBJ27765.1"/>
    <property type="molecule type" value="Genomic_DNA"/>
</dbReference>
<gene>
    <name evidence="1" type="ORF">Esi_0084_0069</name>
</gene>
<dbReference type="AlphaFoldDB" id="D7G7M6"/>
<dbReference type="Proteomes" id="UP000002630">
    <property type="component" value="Linkage Group LG21"/>
</dbReference>
<reference evidence="1 2" key="1">
    <citation type="journal article" date="2010" name="Nature">
        <title>The Ectocarpus genome and the independent evolution of multicellularity in brown algae.</title>
        <authorList>
            <person name="Cock J.M."/>
            <person name="Sterck L."/>
            <person name="Rouze P."/>
            <person name="Scornet D."/>
            <person name="Allen A.E."/>
            <person name="Amoutzias G."/>
            <person name="Anthouard V."/>
            <person name="Artiguenave F."/>
            <person name="Aury J.M."/>
            <person name="Badger J.H."/>
            <person name="Beszteri B."/>
            <person name="Billiau K."/>
            <person name="Bonnet E."/>
            <person name="Bothwell J.H."/>
            <person name="Bowler C."/>
            <person name="Boyen C."/>
            <person name="Brownlee C."/>
            <person name="Carrano C.J."/>
            <person name="Charrier B."/>
            <person name="Cho G.Y."/>
            <person name="Coelho S.M."/>
            <person name="Collen J."/>
            <person name="Corre E."/>
            <person name="Da Silva C."/>
            <person name="Delage L."/>
            <person name="Delaroque N."/>
            <person name="Dittami S.M."/>
            <person name="Doulbeau S."/>
            <person name="Elias M."/>
            <person name="Farnham G."/>
            <person name="Gachon C.M."/>
            <person name="Gschloessl B."/>
            <person name="Heesch S."/>
            <person name="Jabbari K."/>
            <person name="Jubin C."/>
            <person name="Kawai H."/>
            <person name="Kimura K."/>
            <person name="Kloareg B."/>
            <person name="Kupper F.C."/>
            <person name="Lang D."/>
            <person name="Le Bail A."/>
            <person name="Leblanc C."/>
            <person name="Lerouge P."/>
            <person name="Lohr M."/>
            <person name="Lopez P.J."/>
            <person name="Martens C."/>
            <person name="Maumus F."/>
            <person name="Michel G."/>
            <person name="Miranda-Saavedra D."/>
            <person name="Morales J."/>
            <person name="Moreau H."/>
            <person name="Motomura T."/>
            <person name="Nagasato C."/>
            <person name="Napoli C.A."/>
            <person name="Nelson D.R."/>
            <person name="Nyvall-Collen P."/>
            <person name="Peters A.F."/>
            <person name="Pommier C."/>
            <person name="Potin P."/>
            <person name="Poulain J."/>
            <person name="Quesneville H."/>
            <person name="Read B."/>
            <person name="Rensing S.A."/>
            <person name="Ritter A."/>
            <person name="Rousvoal S."/>
            <person name="Samanta M."/>
            <person name="Samson G."/>
            <person name="Schroeder D.C."/>
            <person name="Segurens B."/>
            <person name="Strittmatter M."/>
            <person name="Tonon T."/>
            <person name="Tregear J.W."/>
            <person name="Valentin K."/>
            <person name="von Dassow P."/>
            <person name="Yamagishi T."/>
            <person name="Van de Peer Y."/>
            <person name="Wincker P."/>
        </authorList>
    </citation>
    <scope>NUCLEOTIDE SEQUENCE [LARGE SCALE GENOMIC DNA]</scope>
    <source>
        <strain evidence="2">Ec32 / CCAP1310/4</strain>
    </source>
</reference>
<accession>D7G7M6</accession>
<sequence>MVGWSTFTTITIVGGSMWRILAFPWCHYVAPLHWRREASF</sequence>
<keyword evidence="2" id="KW-1185">Reference proteome</keyword>
<protein>
    <submittedName>
        <fullName evidence="1">Uncharacterized protein</fullName>
    </submittedName>
</protein>
<dbReference type="EMBL" id="FN649746">
    <property type="protein sequence ID" value="CBJ27765.1"/>
    <property type="molecule type" value="Genomic_DNA"/>
</dbReference>
<organism evidence="1 2">
    <name type="scientific">Ectocarpus siliculosus</name>
    <name type="common">Brown alga</name>
    <name type="synonym">Conferva siliculosa</name>
    <dbReference type="NCBI Taxonomy" id="2880"/>
    <lineage>
        <taxon>Eukaryota</taxon>
        <taxon>Sar</taxon>
        <taxon>Stramenopiles</taxon>
        <taxon>Ochrophyta</taxon>
        <taxon>PX clade</taxon>
        <taxon>Phaeophyceae</taxon>
        <taxon>Ectocarpales</taxon>
        <taxon>Ectocarpaceae</taxon>
        <taxon>Ectocarpus</taxon>
    </lineage>
</organism>
<name>D7G7M6_ECTSI</name>
<evidence type="ECO:0000313" key="2">
    <source>
        <dbReference type="Proteomes" id="UP000002630"/>
    </source>
</evidence>